<gene>
    <name evidence="2" type="ORF">SAMN05444339_105166</name>
</gene>
<dbReference type="AlphaFoldDB" id="A0A1M5AZM5"/>
<organism evidence="2 3">
    <name type="scientific">Loktanella atrilutea</name>
    <dbReference type="NCBI Taxonomy" id="366533"/>
    <lineage>
        <taxon>Bacteria</taxon>
        <taxon>Pseudomonadati</taxon>
        <taxon>Pseudomonadota</taxon>
        <taxon>Alphaproteobacteria</taxon>
        <taxon>Rhodobacterales</taxon>
        <taxon>Roseobacteraceae</taxon>
        <taxon>Loktanella</taxon>
    </lineage>
</organism>
<dbReference type="RefSeq" id="WP_072857507.1">
    <property type="nucleotide sequence ID" value="NZ_FQUE01000005.1"/>
</dbReference>
<name>A0A1M5AZM5_LOKAT</name>
<feature type="transmembrane region" description="Helical" evidence="1">
    <location>
        <begin position="65"/>
        <end position="85"/>
    </location>
</feature>
<dbReference type="EMBL" id="FQUE01000005">
    <property type="protein sequence ID" value="SHF35606.1"/>
    <property type="molecule type" value="Genomic_DNA"/>
</dbReference>
<feature type="transmembrane region" description="Helical" evidence="1">
    <location>
        <begin position="40"/>
        <end position="58"/>
    </location>
</feature>
<feature type="transmembrane region" description="Helical" evidence="1">
    <location>
        <begin position="7"/>
        <end position="28"/>
    </location>
</feature>
<keyword evidence="3" id="KW-1185">Reference proteome</keyword>
<protein>
    <submittedName>
        <fullName evidence="2">Uncharacterized protein</fullName>
    </submittedName>
</protein>
<evidence type="ECO:0000256" key="1">
    <source>
        <dbReference type="SAM" id="Phobius"/>
    </source>
</evidence>
<evidence type="ECO:0000313" key="3">
    <source>
        <dbReference type="Proteomes" id="UP000183987"/>
    </source>
</evidence>
<proteinExistence type="predicted"/>
<dbReference type="OrthoDB" id="7652343at2"/>
<keyword evidence="1" id="KW-0812">Transmembrane</keyword>
<dbReference type="Proteomes" id="UP000183987">
    <property type="component" value="Unassembled WGS sequence"/>
</dbReference>
<feature type="transmembrane region" description="Helical" evidence="1">
    <location>
        <begin position="91"/>
        <end position="111"/>
    </location>
</feature>
<sequence>MFTVRTIVIVVIAGIIGTIANSIVINIMAGAPVMPLILSFGRNAVAIIVALLLIPIFARGAGVTAWLTALVALTVIPSLLARFVFGADAPWSFILTVNFVYAVVATLIYAVSYRRA</sequence>
<evidence type="ECO:0000313" key="2">
    <source>
        <dbReference type="EMBL" id="SHF35606.1"/>
    </source>
</evidence>
<accession>A0A1M5AZM5</accession>
<keyword evidence="1" id="KW-0472">Membrane</keyword>
<dbReference type="STRING" id="366533.SAMN05444339_105166"/>
<reference evidence="3" key="1">
    <citation type="submission" date="2016-11" db="EMBL/GenBank/DDBJ databases">
        <authorList>
            <person name="Varghese N."/>
            <person name="Submissions S."/>
        </authorList>
    </citation>
    <scope>NUCLEOTIDE SEQUENCE [LARGE SCALE GENOMIC DNA]</scope>
    <source>
        <strain evidence="3">DSM 29326</strain>
    </source>
</reference>
<keyword evidence="1" id="KW-1133">Transmembrane helix</keyword>